<evidence type="ECO:0000256" key="1">
    <source>
        <dbReference type="SAM" id="Phobius"/>
    </source>
</evidence>
<keyword evidence="3" id="KW-1185">Reference proteome</keyword>
<dbReference type="AlphaFoldDB" id="A0A067SIB0"/>
<keyword evidence="1" id="KW-0812">Transmembrane</keyword>
<dbReference type="EMBL" id="KL142415">
    <property type="protein sequence ID" value="KDR67429.1"/>
    <property type="molecule type" value="Genomic_DNA"/>
</dbReference>
<dbReference type="HOGENOM" id="CLU_2996637_0_0_1"/>
<feature type="transmembrane region" description="Helical" evidence="1">
    <location>
        <begin position="35"/>
        <end position="55"/>
    </location>
</feature>
<gene>
    <name evidence="2" type="ORF">GALMADRAFT_1086368</name>
</gene>
<keyword evidence="1" id="KW-0472">Membrane</keyword>
<name>A0A067SIB0_GALM3</name>
<protein>
    <submittedName>
        <fullName evidence="2">Uncharacterized protein</fullName>
    </submittedName>
</protein>
<organism evidence="2 3">
    <name type="scientific">Galerina marginata (strain CBS 339.88)</name>
    <dbReference type="NCBI Taxonomy" id="685588"/>
    <lineage>
        <taxon>Eukaryota</taxon>
        <taxon>Fungi</taxon>
        <taxon>Dikarya</taxon>
        <taxon>Basidiomycota</taxon>
        <taxon>Agaricomycotina</taxon>
        <taxon>Agaricomycetes</taxon>
        <taxon>Agaricomycetidae</taxon>
        <taxon>Agaricales</taxon>
        <taxon>Agaricineae</taxon>
        <taxon>Strophariaceae</taxon>
        <taxon>Galerina</taxon>
    </lineage>
</organism>
<dbReference type="OrthoDB" id="3024787at2759"/>
<dbReference type="Proteomes" id="UP000027222">
    <property type="component" value="Unassembled WGS sequence"/>
</dbReference>
<evidence type="ECO:0000313" key="3">
    <source>
        <dbReference type="Proteomes" id="UP000027222"/>
    </source>
</evidence>
<proteinExistence type="predicted"/>
<dbReference type="STRING" id="685588.A0A067SIB0"/>
<keyword evidence="1" id="KW-1133">Transmembrane helix</keyword>
<reference evidence="3" key="1">
    <citation type="journal article" date="2014" name="Proc. Natl. Acad. Sci. U.S.A.">
        <title>Extensive sampling of basidiomycete genomes demonstrates inadequacy of the white-rot/brown-rot paradigm for wood decay fungi.</title>
        <authorList>
            <person name="Riley R."/>
            <person name="Salamov A.A."/>
            <person name="Brown D.W."/>
            <person name="Nagy L.G."/>
            <person name="Floudas D."/>
            <person name="Held B.W."/>
            <person name="Levasseur A."/>
            <person name="Lombard V."/>
            <person name="Morin E."/>
            <person name="Otillar R."/>
            <person name="Lindquist E.A."/>
            <person name="Sun H."/>
            <person name="LaButti K.M."/>
            <person name="Schmutz J."/>
            <person name="Jabbour D."/>
            <person name="Luo H."/>
            <person name="Baker S.E."/>
            <person name="Pisabarro A.G."/>
            <person name="Walton J.D."/>
            <person name="Blanchette R.A."/>
            <person name="Henrissat B."/>
            <person name="Martin F."/>
            <person name="Cullen D."/>
            <person name="Hibbett D.S."/>
            <person name="Grigoriev I.V."/>
        </authorList>
    </citation>
    <scope>NUCLEOTIDE SEQUENCE [LARGE SCALE GENOMIC DNA]</scope>
    <source>
        <strain evidence="3">CBS 339.88</strain>
    </source>
</reference>
<evidence type="ECO:0000313" key="2">
    <source>
        <dbReference type="EMBL" id="KDR67429.1"/>
    </source>
</evidence>
<accession>A0A067SIB0</accession>
<sequence>MFRLLPVFQPFRCNHTTFLPIEVMYLSVRRSRHDLLAIGCFIIIILTLFSQLLFFGE</sequence>